<evidence type="ECO:0000313" key="1">
    <source>
        <dbReference type="EMBL" id="KIO14453.1"/>
    </source>
</evidence>
<dbReference type="Proteomes" id="UP000054217">
    <property type="component" value="Unassembled WGS sequence"/>
</dbReference>
<feature type="non-terminal residue" evidence="1">
    <location>
        <position position="1"/>
    </location>
</feature>
<accession>A0A0C3JZ71</accession>
<reference evidence="2" key="2">
    <citation type="submission" date="2015-01" db="EMBL/GenBank/DDBJ databases">
        <title>Evolutionary Origins and Diversification of the Mycorrhizal Mutualists.</title>
        <authorList>
            <consortium name="DOE Joint Genome Institute"/>
            <consortium name="Mycorrhizal Genomics Consortium"/>
            <person name="Kohler A."/>
            <person name="Kuo A."/>
            <person name="Nagy L.G."/>
            <person name="Floudas D."/>
            <person name="Copeland A."/>
            <person name="Barry K.W."/>
            <person name="Cichocki N."/>
            <person name="Veneault-Fourrey C."/>
            <person name="LaButti K."/>
            <person name="Lindquist E.A."/>
            <person name="Lipzen A."/>
            <person name="Lundell T."/>
            <person name="Morin E."/>
            <person name="Murat C."/>
            <person name="Riley R."/>
            <person name="Ohm R."/>
            <person name="Sun H."/>
            <person name="Tunlid A."/>
            <person name="Henrissat B."/>
            <person name="Grigoriev I.V."/>
            <person name="Hibbett D.S."/>
            <person name="Martin F."/>
        </authorList>
    </citation>
    <scope>NUCLEOTIDE SEQUENCE [LARGE SCALE GENOMIC DNA]</scope>
    <source>
        <strain evidence="2">Marx 270</strain>
    </source>
</reference>
<dbReference type="InParanoid" id="A0A0C3JZ71"/>
<dbReference type="EMBL" id="KN831944">
    <property type="protein sequence ID" value="KIO14453.1"/>
    <property type="molecule type" value="Genomic_DNA"/>
</dbReference>
<sequence length="95" mass="10306">MIWSVGDDLSRYLHLIGFGQAYQSLSHSSQYSFHRQSGIQTTICNPTDKRREFPLKWVVSSGELISVGVIVSVAISTDNVACTAHPTVAPGIEAA</sequence>
<keyword evidence="2" id="KW-1185">Reference proteome</keyword>
<dbReference type="AlphaFoldDB" id="A0A0C3JZ71"/>
<gene>
    <name evidence="1" type="ORF">M404DRAFT_991199</name>
</gene>
<organism evidence="1 2">
    <name type="scientific">Pisolithus tinctorius Marx 270</name>
    <dbReference type="NCBI Taxonomy" id="870435"/>
    <lineage>
        <taxon>Eukaryota</taxon>
        <taxon>Fungi</taxon>
        <taxon>Dikarya</taxon>
        <taxon>Basidiomycota</taxon>
        <taxon>Agaricomycotina</taxon>
        <taxon>Agaricomycetes</taxon>
        <taxon>Agaricomycetidae</taxon>
        <taxon>Boletales</taxon>
        <taxon>Sclerodermatineae</taxon>
        <taxon>Pisolithaceae</taxon>
        <taxon>Pisolithus</taxon>
    </lineage>
</organism>
<evidence type="ECO:0000313" key="2">
    <source>
        <dbReference type="Proteomes" id="UP000054217"/>
    </source>
</evidence>
<reference evidence="1 2" key="1">
    <citation type="submission" date="2014-04" db="EMBL/GenBank/DDBJ databases">
        <authorList>
            <consortium name="DOE Joint Genome Institute"/>
            <person name="Kuo A."/>
            <person name="Kohler A."/>
            <person name="Costa M.D."/>
            <person name="Nagy L.G."/>
            <person name="Floudas D."/>
            <person name="Copeland A."/>
            <person name="Barry K.W."/>
            <person name="Cichocki N."/>
            <person name="Veneault-Fourrey C."/>
            <person name="LaButti K."/>
            <person name="Lindquist E.A."/>
            <person name="Lipzen A."/>
            <person name="Lundell T."/>
            <person name="Morin E."/>
            <person name="Murat C."/>
            <person name="Sun H."/>
            <person name="Tunlid A."/>
            <person name="Henrissat B."/>
            <person name="Grigoriev I.V."/>
            <person name="Hibbett D.S."/>
            <person name="Martin F."/>
            <person name="Nordberg H.P."/>
            <person name="Cantor M.N."/>
            <person name="Hua S.X."/>
        </authorList>
    </citation>
    <scope>NUCLEOTIDE SEQUENCE [LARGE SCALE GENOMIC DNA]</scope>
    <source>
        <strain evidence="1 2">Marx 270</strain>
    </source>
</reference>
<protein>
    <submittedName>
        <fullName evidence="1">Uncharacterized protein</fullName>
    </submittedName>
</protein>
<proteinExistence type="predicted"/>
<name>A0A0C3JZ71_PISTI</name>
<dbReference type="HOGENOM" id="CLU_2373608_0_0_1"/>